<reference evidence="2" key="1">
    <citation type="submission" date="2018-05" db="EMBL/GenBank/DDBJ databases">
        <authorList>
            <person name="Lanie J.A."/>
            <person name="Ng W.-L."/>
            <person name="Kazmierczak K.M."/>
            <person name="Andrzejewski T.M."/>
            <person name="Davidsen T.M."/>
            <person name="Wayne K.J."/>
            <person name="Tettelin H."/>
            <person name="Glass J.I."/>
            <person name="Rusch D."/>
            <person name="Podicherti R."/>
            <person name="Tsui H.-C.T."/>
            <person name="Winkler M.E."/>
        </authorList>
    </citation>
    <scope>NUCLEOTIDE SEQUENCE</scope>
</reference>
<dbReference type="EMBL" id="UINC01032598">
    <property type="protein sequence ID" value="SVB20520.1"/>
    <property type="molecule type" value="Genomic_DNA"/>
</dbReference>
<evidence type="ECO:0008006" key="3">
    <source>
        <dbReference type="Google" id="ProtNLM"/>
    </source>
</evidence>
<keyword evidence="1" id="KW-0812">Transmembrane</keyword>
<keyword evidence="1" id="KW-0472">Membrane</keyword>
<protein>
    <recommendedName>
        <fullName evidence="3">Flagellar assembly protein T N-terminal domain-containing protein</fullName>
    </recommendedName>
</protein>
<dbReference type="AlphaFoldDB" id="A0A382C395"/>
<evidence type="ECO:0000313" key="2">
    <source>
        <dbReference type="EMBL" id="SVB20520.1"/>
    </source>
</evidence>
<sequence>MVPTRYLNIKTKNIIGDAMRVMKLFPVIILALTMLLNSCFGPEPQKLKPEEFLTLADLTGRVTFKEDSPDVRVLRVKNKAFIKRNDIRAAKAKAIENANIQAVDMMIQELLQPEIYNNKFEIIEKYISSNVQKYVVDTEVNDEKKIFGGTYYGIDSAVKVNRQQVLVALQKDLKLINTSSNTLVTVITSKKDLDLSASGFTFSDIEDALMNQIQTDLNQRGLRAMDFRNAVTSAQTDEKLKKQFAKISKEQFMAIVSGSPADRALLDQQIQNAEEFYTSGLSLLKQMAKVVVEVNIFSVSGNVQGDIALSMDVCAKSISTGRGGCFASTKRPINVARRGGTNTIAAAMITGLIGDAFAVLETDFIPQVIKEMSTISVGGKRLSSYELVFRDFDSKEVRSLRRKLDQGQTDDFRYIGYDNSVPTIVTIRVRYTDTLERLADKIMILLDDSGINSKEPIVAPELTDLVFVRIPEEE</sequence>
<gene>
    <name evidence="2" type="ORF">METZ01_LOCUS173374</name>
</gene>
<organism evidence="2">
    <name type="scientific">marine metagenome</name>
    <dbReference type="NCBI Taxonomy" id="408172"/>
    <lineage>
        <taxon>unclassified sequences</taxon>
        <taxon>metagenomes</taxon>
        <taxon>ecological metagenomes</taxon>
    </lineage>
</organism>
<proteinExistence type="predicted"/>
<evidence type="ECO:0000256" key="1">
    <source>
        <dbReference type="SAM" id="Phobius"/>
    </source>
</evidence>
<feature type="transmembrane region" description="Helical" evidence="1">
    <location>
        <begin position="21"/>
        <end position="38"/>
    </location>
</feature>
<name>A0A382C395_9ZZZZ</name>
<keyword evidence="1" id="KW-1133">Transmembrane helix</keyword>
<accession>A0A382C395</accession>